<dbReference type="EMBL" id="JAKZEL010000024">
    <property type="protein sequence ID" value="KAI4530849.1"/>
    <property type="molecule type" value="Genomic_DNA"/>
</dbReference>
<gene>
    <name evidence="1" type="ORF">MG293_018707</name>
</gene>
<name>A0AAD4TR44_OVIAM</name>
<dbReference type="Proteomes" id="UP001214576">
    <property type="component" value="Unassembled WGS sequence"/>
</dbReference>
<evidence type="ECO:0000313" key="2">
    <source>
        <dbReference type="Proteomes" id="UP001214576"/>
    </source>
</evidence>
<accession>A0AAD4TR44</accession>
<reference evidence="1" key="1">
    <citation type="submission" date="2022-03" db="EMBL/GenBank/DDBJ databases">
        <title>Genomic analyses of argali, domestic sheep and their hybrids provide insights into chromosomal evolution, heterosis and genetic basis of agronomic traits.</title>
        <authorList>
            <person name="Li M."/>
        </authorList>
    </citation>
    <scope>NUCLEOTIDE SEQUENCE</scope>
    <source>
        <strain evidence="1">CAU-MHL-2022a</strain>
        <tissue evidence="1">Skin</tissue>
    </source>
</reference>
<sequence>MHKSWRRKPNTTTQMREKIQDDLGETFLMAISLSRLYSLAIRSVQRHKKANVDIISRQVSTVEMVICRNIFKSIPLTLSLEPRPSTSTENCVLCISTVADEMSDPVYSTIMCQSTSMQTARLKLQETDQDSAYESLEGTQVQTLMDRSH</sequence>
<comment type="caution">
    <text evidence="1">The sequence shown here is derived from an EMBL/GenBank/DDBJ whole genome shotgun (WGS) entry which is preliminary data.</text>
</comment>
<protein>
    <submittedName>
        <fullName evidence="1">Uncharacterized protein</fullName>
    </submittedName>
</protein>
<proteinExistence type="predicted"/>
<organism evidence="1 2">
    <name type="scientific">Ovis ammon polii</name>
    <dbReference type="NCBI Taxonomy" id="230172"/>
    <lineage>
        <taxon>Eukaryota</taxon>
        <taxon>Metazoa</taxon>
        <taxon>Chordata</taxon>
        <taxon>Craniata</taxon>
        <taxon>Vertebrata</taxon>
        <taxon>Euteleostomi</taxon>
        <taxon>Mammalia</taxon>
        <taxon>Eutheria</taxon>
        <taxon>Laurasiatheria</taxon>
        <taxon>Artiodactyla</taxon>
        <taxon>Ruminantia</taxon>
        <taxon>Pecora</taxon>
        <taxon>Bovidae</taxon>
        <taxon>Caprinae</taxon>
        <taxon>Ovis</taxon>
    </lineage>
</organism>
<dbReference type="AlphaFoldDB" id="A0AAD4TR44"/>
<evidence type="ECO:0000313" key="1">
    <source>
        <dbReference type="EMBL" id="KAI4530849.1"/>
    </source>
</evidence>
<keyword evidence="2" id="KW-1185">Reference proteome</keyword>